<gene>
    <name evidence="3" type="ORF">BJ508DRAFT_377265</name>
</gene>
<evidence type="ECO:0000256" key="1">
    <source>
        <dbReference type="SAM" id="MobiDB-lite"/>
    </source>
</evidence>
<reference evidence="3 4" key="1">
    <citation type="journal article" date="2018" name="Nat. Ecol. Evol.">
        <title>Pezizomycetes genomes reveal the molecular basis of ectomycorrhizal truffle lifestyle.</title>
        <authorList>
            <person name="Murat C."/>
            <person name="Payen T."/>
            <person name="Noel B."/>
            <person name="Kuo A."/>
            <person name="Morin E."/>
            <person name="Chen J."/>
            <person name="Kohler A."/>
            <person name="Krizsan K."/>
            <person name="Balestrini R."/>
            <person name="Da Silva C."/>
            <person name="Montanini B."/>
            <person name="Hainaut M."/>
            <person name="Levati E."/>
            <person name="Barry K.W."/>
            <person name="Belfiori B."/>
            <person name="Cichocki N."/>
            <person name="Clum A."/>
            <person name="Dockter R.B."/>
            <person name="Fauchery L."/>
            <person name="Guy J."/>
            <person name="Iotti M."/>
            <person name="Le Tacon F."/>
            <person name="Lindquist E.A."/>
            <person name="Lipzen A."/>
            <person name="Malagnac F."/>
            <person name="Mello A."/>
            <person name="Molinier V."/>
            <person name="Miyauchi S."/>
            <person name="Poulain J."/>
            <person name="Riccioni C."/>
            <person name="Rubini A."/>
            <person name="Sitrit Y."/>
            <person name="Splivallo R."/>
            <person name="Traeger S."/>
            <person name="Wang M."/>
            <person name="Zifcakova L."/>
            <person name="Wipf D."/>
            <person name="Zambonelli A."/>
            <person name="Paolocci F."/>
            <person name="Nowrousian M."/>
            <person name="Ottonello S."/>
            <person name="Baldrian P."/>
            <person name="Spatafora J.W."/>
            <person name="Henrissat B."/>
            <person name="Nagy L.G."/>
            <person name="Aury J.M."/>
            <person name="Wincker P."/>
            <person name="Grigoriev I.V."/>
            <person name="Bonfante P."/>
            <person name="Martin F.M."/>
        </authorList>
    </citation>
    <scope>NUCLEOTIDE SEQUENCE [LARGE SCALE GENOMIC DNA]</scope>
    <source>
        <strain evidence="3 4">RN42</strain>
    </source>
</reference>
<dbReference type="PANTHER" id="PTHR36223:SF1">
    <property type="entry name" value="TRANSCRIPTION ELONGATION FACTOR EAF N-TERMINAL DOMAIN-CONTAINING PROTEIN"/>
    <property type="match status" value="1"/>
</dbReference>
<dbReference type="PANTHER" id="PTHR36223">
    <property type="entry name" value="BETA-LACTAMASE-TYPE TRANSPEPTIDASE FOLD DOMAIN CONTAINING PROTEIN"/>
    <property type="match status" value="1"/>
</dbReference>
<name>A0A3N4I3I6_ASCIM</name>
<dbReference type="Pfam" id="PF25534">
    <property type="entry name" value="DUF7918"/>
    <property type="match status" value="1"/>
</dbReference>
<sequence>MYGYETIRLSGISLETPATSCIMKVINWPAPQCWGISVVYGVIYQDLLRLLLRSAILRPLQSQATTDGGWLCLPRILTGCGYAEVQVAFDRSFEVHRTIVAQEHLTISRQNLCISNWQSHLGLYRQLILPAKFPSNRPSSIDGKPTPIYPSLMLQIKSTFAMIFSYLQLPASAEARKVWWLFGYCCGKRTESAGSMMHRKGVIAAASDGLLTDEESSAESGLLCRYHSVKQPKKTQVLIGVIHGQSFSWPSFVGLSTYIFAKTIDSLQYEVAVLGIRPQALVVISGESLFDLSAQQPRKFAVPCYGATPLPTSSCAKQPQRHQAQPPPNEPRRPSHDLSMSAKGLSVSIVTPLHDPFRSYPAIAAPDPTAEEATTYILSSLDADSNNEVQTEPFEIHVKAEPWLVFERGIGYQFMLYLKKGQLLQTCWIDADHRHGVIKEQCVRELGGGWGRRGFVFTGLKVSEEEGLKSLPPDVAGGIGMVELKVKRVYSPAYNHTRQNMLYESVHNTTFFDNSREHAAGGLASTINEKALKGNGARHQATLGAGMPSIEPPQAPPFSYVDQDPYHTFTFLYRTKSILESLGIIPAAPAPLPIPDSLFDEPQLRPRLSQTALWVNSQQELNKLRRSLQREGTVRARSEETIAEFPKKGIVKAEPRDEREDSMTVGGSVYGGTGRKRKSQWYEFNEEKRYRDDDGEIEEVAPPKKNPPVWVVLDDVDEENEDGTETGNSKKDDRQSQIQDGSDEDDEQSQEQQEERDTYQKQQERHVQPGPEVEYYNRRSQTAMPPPITYGRRSTPANQNHYQHQRTQQISATYSNSDTYLSQ</sequence>
<keyword evidence="4" id="KW-1185">Reference proteome</keyword>
<dbReference type="InterPro" id="IPR057678">
    <property type="entry name" value="DUF7918"/>
</dbReference>
<accession>A0A3N4I3I6</accession>
<feature type="region of interest" description="Disordered" evidence="1">
    <location>
        <begin position="691"/>
        <end position="710"/>
    </location>
</feature>
<feature type="domain" description="DUF7918" evidence="2">
    <location>
        <begin position="394"/>
        <end position="586"/>
    </location>
</feature>
<evidence type="ECO:0000313" key="4">
    <source>
        <dbReference type="Proteomes" id="UP000275078"/>
    </source>
</evidence>
<proteinExistence type="predicted"/>
<evidence type="ECO:0000259" key="2">
    <source>
        <dbReference type="Pfam" id="PF25534"/>
    </source>
</evidence>
<feature type="compositionally biased region" description="Polar residues" evidence="1">
    <location>
        <begin position="312"/>
        <end position="323"/>
    </location>
</feature>
<feature type="compositionally biased region" description="Acidic residues" evidence="1">
    <location>
        <begin position="741"/>
        <end position="752"/>
    </location>
</feature>
<organism evidence="3 4">
    <name type="scientific">Ascobolus immersus RN42</name>
    <dbReference type="NCBI Taxonomy" id="1160509"/>
    <lineage>
        <taxon>Eukaryota</taxon>
        <taxon>Fungi</taxon>
        <taxon>Dikarya</taxon>
        <taxon>Ascomycota</taxon>
        <taxon>Pezizomycotina</taxon>
        <taxon>Pezizomycetes</taxon>
        <taxon>Pezizales</taxon>
        <taxon>Ascobolaceae</taxon>
        <taxon>Ascobolus</taxon>
    </lineage>
</organism>
<feature type="compositionally biased region" description="Polar residues" evidence="1">
    <location>
        <begin position="795"/>
        <end position="823"/>
    </location>
</feature>
<feature type="region of interest" description="Disordered" evidence="1">
    <location>
        <begin position="717"/>
        <end position="823"/>
    </location>
</feature>
<dbReference type="STRING" id="1160509.A0A3N4I3I6"/>
<feature type="region of interest" description="Disordered" evidence="1">
    <location>
        <begin position="654"/>
        <end position="676"/>
    </location>
</feature>
<feature type="region of interest" description="Disordered" evidence="1">
    <location>
        <begin position="312"/>
        <end position="339"/>
    </location>
</feature>
<protein>
    <recommendedName>
        <fullName evidence="2">DUF7918 domain-containing protein</fullName>
    </recommendedName>
</protein>
<dbReference type="EMBL" id="ML119692">
    <property type="protein sequence ID" value="RPA80027.1"/>
    <property type="molecule type" value="Genomic_DNA"/>
</dbReference>
<dbReference type="AlphaFoldDB" id="A0A3N4I3I6"/>
<feature type="compositionally biased region" description="Basic and acidic residues" evidence="1">
    <location>
        <begin position="753"/>
        <end position="767"/>
    </location>
</feature>
<dbReference type="Proteomes" id="UP000275078">
    <property type="component" value="Unassembled WGS sequence"/>
</dbReference>
<evidence type="ECO:0000313" key="3">
    <source>
        <dbReference type="EMBL" id="RPA80027.1"/>
    </source>
</evidence>